<proteinExistence type="predicted"/>
<feature type="transmembrane region" description="Helical" evidence="2">
    <location>
        <begin position="94"/>
        <end position="117"/>
    </location>
</feature>
<reference evidence="3" key="1">
    <citation type="journal article" date="2020" name="Fungal Divers.">
        <title>Resolving the Mortierellaceae phylogeny through synthesis of multi-gene phylogenetics and phylogenomics.</title>
        <authorList>
            <person name="Vandepol N."/>
            <person name="Liber J."/>
            <person name="Desiro A."/>
            <person name="Na H."/>
            <person name="Kennedy M."/>
            <person name="Barry K."/>
            <person name="Grigoriev I.V."/>
            <person name="Miller A.N."/>
            <person name="O'Donnell K."/>
            <person name="Stajich J.E."/>
            <person name="Bonito G."/>
        </authorList>
    </citation>
    <scope>NUCLEOTIDE SEQUENCE</scope>
    <source>
        <strain evidence="3">NRRL 2769</strain>
    </source>
</reference>
<feature type="transmembrane region" description="Helical" evidence="2">
    <location>
        <begin position="137"/>
        <end position="157"/>
    </location>
</feature>
<evidence type="ECO:0000256" key="2">
    <source>
        <dbReference type="SAM" id="Phobius"/>
    </source>
</evidence>
<feature type="transmembrane region" description="Helical" evidence="2">
    <location>
        <begin position="178"/>
        <end position="199"/>
    </location>
</feature>
<protein>
    <submittedName>
        <fullName evidence="3">Uncharacterized protein</fullName>
    </submittedName>
</protein>
<keyword evidence="4" id="KW-1185">Reference proteome</keyword>
<dbReference type="AlphaFoldDB" id="A0A9P6N0I7"/>
<evidence type="ECO:0000313" key="3">
    <source>
        <dbReference type="EMBL" id="KAG0020614.1"/>
    </source>
</evidence>
<keyword evidence="2" id="KW-0812">Transmembrane</keyword>
<keyword evidence="2" id="KW-0472">Membrane</keyword>
<accession>A0A9P6N0I7</accession>
<sequence length="293" mass="32074">MSLLFGRKTSKMTLSSFNYARCLVAGLYINSWLFTVMAAMLAQTNNNNQVSCTVSNLVCIFLYAGSKVFIYLFLVERAYIVTALGARRWTSGMFIFNIALLIPIPVIVGLALKYRVAEIDNVGYCRIGLQSPASGPLIGYDIVINVWLTAIFLRSLICSTSSLQGPTKAKLRVLARRTLMGTILSLILSTANIASIVFFDGHERGVVCLALCTMDVTLNAATIHWVTSPQNVANSQTGQSAPEEGGQLSKNGPIKLEKQVPESNSHVTVTIESHLDEYRNTYSASDSVLNRDF</sequence>
<dbReference type="Proteomes" id="UP000703661">
    <property type="component" value="Unassembled WGS sequence"/>
</dbReference>
<name>A0A9P6N0I7_9FUNG</name>
<feature type="region of interest" description="Disordered" evidence="1">
    <location>
        <begin position="232"/>
        <end position="252"/>
    </location>
</feature>
<feature type="transmembrane region" description="Helical" evidence="2">
    <location>
        <begin position="20"/>
        <end position="42"/>
    </location>
</feature>
<evidence type="ECO:0000313" key="4">
    <source>
        <dbReference type="Proteomes" id="UP000703661"/>
    </source>
</evidence>
<dbReference type="OrthoDB" id="3210850at2759"/>
<gene>
    <name evidence="3" type="ORF">BGZ80_003895</name>
</gene>
<dbReference type="EMBL" id="JAAAID010000206">
    <property type="protein sequence ID" value="KAG0020614.1"/>
    <property type="molecule type" value="Genomic_DNA"/>
</dbReference>
<dbReference type="PANTHER" id="PTHR38848">
    <property type="entry name" value="G-PROTEIN COUPLED RECEPTORS FAMILY 3 PROFILE DOMAIN-CONTAINING PROTEIN"/>
    <property type="match status" value="1"/>
</dbReference>
<dbReference type="PANTHER" id="PTHR38848:SF3">
    <property type="entry name" value="G-PROTEIN COUPLED RECEPTORS FAMILY 3 PROFILE DOMAIN-CONTAINING PROTEIN"/>
    <property type="match status" value="1"/>
</dbReference>
<keyword evidence="2" id="KW-1133">Transmembrane helix</keyword>
<comment type="caution">
    <text evidence="3">The sequence shown here is derived from an EMBL/GenBank/DDBJ whole genome shotgun (WGS) entry which is preliminary data.</text>
</comment>
<feature type="transmembrane region" description="Helical" evidence="2">
    <location>
        <begin position="54"/>
        <end position="74"/>
    </location>
</feature>
<evidence type="ECO:0000256" key="1">
    <source>
        <dbReference type="SAM" id="MobiDB-lite"/>
    </source>
</evidence>
<organism evidence="3 4">
    <name type="scientific">Entomortierella chlamydospora</name>
    <dbReference type="NCBI Taxonomy" id="101097"/>
    <lineage>
        <taxon>Eukaryota</taxon>
        <taxon>Fungi</taxon>
        <taxon>Fungi incertae sedis</taxon>
        <taxon>Mucoromycota</taxon>
        <taxon>Mortierellomycotina</taxon>
        <taxon>Mortierellomycetes</taxon>
        <taxon>Mortierellales</taxon>
        <taxon>Mortierellaceae</taxon>
        <taxon>Entomortierella</taxon>
    </lineage>
</organism>